<accession>A0A9W6T9X9</accession>
<dbReference type="Proteomes" id="UP001165083">
    <property type="component" value="Unassembled WGS sequence"/>
</dbReference>
<feature type="compositionally biased region" description="Low complexity" evidence="2">
    <location>
        <begin position="147"/>
        <end position="203"/>
    </location>
</feature>
<feature type="region of interest" description="Disordered" evidence="2">
    <location>
        <begin position="147"/>
        <end position="208"/>
    </location>
</feature>
<dbReference type="SMART" id="SM00181">
    <property type="entry name" value="EGF"/>
    <property type="match status" value="3"/>
</dbReference>
<evidence type="ECO:0000256" key="1">
    <source>
        <dbReference type="PROSITE-ProRule" id="PRU00076"/>
    </source>
</evidence>
<proteinExistence type="predicted"/>
<keyword evidence="3" id="KW-1133">Transmembrane helix</keyword>
<keyword evidence="3" id="KW-0472">Membrane</keyword>
<evidence type="ECO:0000313" key="6">
    <source>
        <dbReference type="Proteomes" id="UP001165083"/>
    </source>
</evidence>
<keyword evidence="6" id="KW-1185">Reference proteome</keyword>
<sequence>MVGSSSFDCSTCPTDAAEALPPSLALAFVAVLLANLALTCSAAHSHQASMKCFFALAALGIALIAGAAADDDHPYYCTSDAYCEKNYPGTVCISVNNYGDVISKCTPNTSKRPACRGAQPGLCPSYQSADVGYLNAHCVFVSEENLSLSSSGSGSSRRRLASAASNSSSAASGSATSSTSSTSSSSTTTANSDSEASSSSSNSKAADPSTCYPSACGSSDSKEQCTYQGTCTYKNKKKSPSVPACTCMCYAGFEGDMCSAEISNACDVNCGTGGDCVDSECVCKEGFDGKEYDGKQGTANERCTRCTNDLACQHNNTCNTDTGKCVCAAGYSGDTCGAVEDACTTTDCGSGDCQVLTNGSAACYCPSCSPSCTLCGMSSNYTFDCSTCVTDASSTFKTSKLLVFVSALVAVMLGILAL</sequence>
<evidence type="ECO:0000313" key="5">
    <source>
        <dbReference type="EMBL" id="GMF09276.1"/>
    </source>
</evidence>
<dbReference type="Gene3D" id="2.10.25.10">
    <property type="entry name" value="Laminin"/>
    <property type="match status" value="1"/>
</dbReference>
<feature type="domain" description="EGF-like" evidence="4">
    <location>
        <begin position="304"/>
        <end position="337"/>
    </location>
</feature>
<dbReference type="PROSITE" id="PS50026">
    <property type="entry name" value="EGF_3"/>
    <property type="match status" value="1"/>
</dbReference>
<keyword evidence="1" id="KW-1015">Disulfide bond</keyword>
<comment type="caution">
    <text evidence="5">The sequence shown here is derived from an EMBL/GenBank/DDBJ whole genome shotgun (WGS) entry which is preliminary data.</text>
</comment>
<dbReference type="OrthoDB" id="127422at2759"/>
<name>A0A9W6T9X9_9STRA</name>
<keyword evidence="3" id="KW-0812">Transmembrane</keyword>
<evidence type="ECO:0000256" key="3">
    <source>
        <dbReference type="SAM" id="Phobius"/>
    </source>
</evidence>
<dbReference type="EMBL" id="BSXW01000007">
    <property type="protein sequence ID" value="GMF09276.1"/>
    <property type="molecule type" value="Genomic_DNA"/>
</dbReference>
<evidence type="ECO:0000256" key="2">
    <source>
        <dbReference type="SAM" id="MobiDB-lite"/>
    </source>
</evidence>
<feature type="transmembrane region" description="Helical" evidence="3">
    <location>
        <begin position="20"/>
        <end position="40"/>
    </location>
</feature>
<dbReference type="PROSITE" id="PS00022">
    <property type="entry name" value="EGF_1"/>
    <property type="match status" value="1"/>
</dbReference>
<gene>
    <name evidence="5" type="ORF">Plil01_000019200</name>
</gene>
<organism evidence="5 6">
    <name type="scientific">Phytophthora lilii</name>
    <dbReference type="NCBI Taxonomy" id="2077276"/>
    <lineage>
        <taxon>Eukaryota</taxon>
        <taxon>Sar</taxon>
        <taxon>Stramenopiles</taxon>
        <taxon>Oomycota</taxon>
        <taxon>Peronosporomycetes</taxon>
        <taxon>Peronosporales</taxon>
        <taxon>Peronosporaceae</taxon>
        <taxon>Phytophthora</taxon>
    </lineage>
</organism>
<protein>
    <submittedName>
        <fullName evidence="5">Unnamed protein product</fullName>
    </submittedName>
</protein>
<dbReference type="AlphaFoldDB" id="A0A9W6T9X9"/>
<dbReference type="InterPro" id="IPR000742">
    <property type="entry name" value="EGF"/>
</dbReference>
<keyword evidence="1" id="KW-0245">EGF-like domain</keyword>
<feature type="disulfide bond" evidence="1">
    <location>
        <begin position="327"/>
        <end position="336"/>
    </location>
</feature>
<evidence type="ECO:0000259" key="4">
    <source>
        <dbReference type="PROSITE" id="PS50026"/>
    </source>
</evidence>
<reference evidence="5" key="1">
    <citation type="submission" date="2023-04" db="EMBL/GenBank/DDBJ databases">
        <title>Phytophthora lilii NBRC 32176.</title>
        <authorList>
            <person name="Ichikawa N."/>
            <person name="Sato H."/>
            <person name="Tonouchi N."/>
        </authorList>
    </citation>
    <scope>NUCLEOTIDE SEQUENCE</scope>
    <source>
        <strain evidence="5">NBRC 32176</strain>
    </source>
</reference>
<dbReference type="PROSITE" id="PS01186">
    <property type="entry name" value="EGF_2"/>
    <property type="match status" value="1"/>
</dbReference>
<comment type="caution">
    <text evidence="1">Lacks conserved residue(s) required for the propagation of feature annotation.</text>
</comment>
<feature type="transmembrane region" description="Helical" evidence="3">
    <location>
        <begin position="52"/>
        <end position="69"/>
    </location>
</feature>